<name>A0A2K3MF04_TRIPR</name>
<evidence type="ECO:0000313" key="1">
    <source>
        <dbReference type="EMBL" id="PNX89319.1"/>
    </source>
</evidence>
<proteinExistence type="predicted"/>
<organism evidence="1 2">
    <name type="scientific">Trifolium pratense</name>
    <name type="common">Red clover</name>
    <dbReference type="NCBI Taxonomy" id="57577"/>
    <lineage>
        <taxon>Eukaryota</taxon>
        <taxon>Viridiplantae</taxon>
        <taxon>Streptophyta</taxon>
        <taxon>Embryophyta</taxon>
        <taxon>Tracheophyta</taxon>
        <taxon>Spermatophyta</taxon>
        <taxon>Magnoliopsida</taxon>
        <taxon>eudicotyledons</taxon>
        <taxon>Gunneridae</taxon>
        <taxon>Pentapetalae</taxon>
        <taxon>rosids</taxon>
        <taxon>fabids</taxon>
        <taxon>Fabales</taxon>
        <taxon>Fabaceae</taxon>
        <taxon>Papilionoideae</taxon>
        <taxon>50 kb inversion clade</taxon>
        <taxon>NPAAA clade</taxon>
        <taxon>Hologalegina</taxon>
        <taxon>IRL clade</taxon>
        <taxon>Trifolieae</taxon>
        <taxon>Trifolium</taxon>
    </lineage>
</organism>
<dbReference type="Proteomes" id="UP000236291">
    <property type="component" value="Unassembled WGS sequence"/>
</dbReference>
<sequence length="128" mass="15087">GFAKVLPRVQSDHHLIIILTEGEPNVGRNRHFRFEAAWSAHENFHQFLQDNWVRGDWIEDQEDLCSMVRNFYLNLYREENPIRDPIISWTTYPQTLEVEQDRLSGPLHFSECKRALFEMGPHKAPGVV</sequence>
<dbReference type="AlphaFoldDB" id="A0A2K3MF04"/>
<accession>A0A2K3MF04</accession>
<reference evidence="1 2" key="1">
    <citation type="journal article" date="2014" name="Am. J. Bot.">
        <title>Genome assembly and annotation for red clover (Trifolium pratense; Fabaceae).</title>
        <authorList>
            <person name="Istvanek J."/>
            <person name="Jaros M."/>
            <person name="Krenek A."/>
            <person name="Repkova J."/>
        </authorList>
    </citation>
    <scope>NUCLEOTIDE SEQUENCE [LARGE SCALE GENOMIC DNA]</scope>
    <source>
        <strain evidence="2">cv. Tatra</strain>
        <tissue evidence="1">Young leaves</tissue>
    </source>
</reference>
<gene>
    <name evidence="1" type="ORF">L195_g045438</name>
</gene>
<feature type="non-terminal residue" evidence="1">
    <location>
        <position position="1"/>
    </location>
</feature>
<reference evidence="1 2" key="2">
    <citation type="journal article" date="2017" name="Front. Plant Sci.">
        <title>Gene Classification and Mining of Molecular Markers Useful in Red Clover (Trifolium pratense) Breeding.</title>
        <authorList>
            <person name="Istvanek J."/>
            <person name="Dluhosova J."/>
            <person name="Dluhos P."/>
            <person name="Patkova L."/>
            <person name="Nedelnik J."/>
            <person name="Repkova J."/>
        </authorList>
    </citation>
    <scope>NUCLEOTIDE SEQUENCE [LARGE SCALE GENOMIC DNA]</scope>
    <source>
        <strain evidence="2">cv. Tatra</strain>
        <tissue evidence="1">Young leaves</tissue>
    </source>
</reference>
<evidence type="ECO:0000313" key="2">
    <source>
        <dbReference type="Proteomes" id="UP000236291"/>
    </source>
</evidence>
<dbReference type="EMBL" id="ASHM01059408">
    <property type="protein sequence ID" value="PNX89319.1"/>
    <property type="molecule type" value="Genomic_DNA"/>
</dbReference>
<protein>
    <submittedName>
        <fullName evidence="1">Uncharacterized protein</fullName>
    </submittedName>
</protein>
<comment type="caution">
    <text evidence="1">The sequence shown here is derived from an EMBL/GenBank/DDBJ whole genome shotgun (WGS) entry which is preliminary data.</text>
</comment>